<feature type="region of interest" description="Disordered" evidence="1">
    <location>
        <begin position="56"/>
        <end position="103"/>
    </location>
</feature>
<reference evidence="3" key="1">
    <citation type="submission" date="2021-04" db="EMBL/GenBank/DDBJ databases">
        <authorList>
            <person name="Tunstrom K."/>
        </authorList>
    </citation>
    <scope>NUCLEOTIDE SEQUENCE</scope>
</reference>
<dbReference type="EMBL" id="CAJQZP010000312">
    <property type="protein sequence ID" value="CAG4956163.1"/>
    <property type="molecule type" value="Genomic_DNA"/>
</dbReference>
<name>A0A8S3WFA5_PARAO</name>
<comment type="caution">
    <text evidence="3">The sequence shown here is derived from an EMBL/GenBank/DDBJ whole genome shotgun (WGS) entry which is preliminary data.</text>
</comment>
<evidence type="ECO:0000313" key="3">
    <source>
        <dbReference type="EMBL" id="CAG4956163.1"/>
    </source>
</evidence>
<feature type="compositionally biased region" description="Polar residues" evidence="1">
    <location>
        <begin position="68"/>
        <end position="95"/>
    </location>
</feature>
<evidence type="ECO:0000256" key="1">
    <source>
        <dbReference type="SAM" id="MobiDB-lite"/>
    </source>
</evidence>
<evidence type="ECO:0000259" key="2">
    <source>
        <dbReference type="Pfam" id="PF10545"/>
    </source>
</evidence>
<gene>
    <name evidence="3" type="ORF">PAPOLLO_LOCUS5484</name>
</gene>
<protein>
    <submittedName>
        <fullName evidence="3">(apollo) hypothetical protein</fullName>
    </submittedName>
</protein>
<evidence type="ECO:0000313" key="4">
    <source>
        <dbReference type="Proteomes" id="UP000691718"/>
    </source>
</evidence>
<feature type="domain" description="MADF" evidence="2">
    <location>
        <begin position="10"/>
        <end position="50"/>
    </location>
</feature>
<dbReference type="AlphaFoldDB" id="A0A8S3WFA5"/>
<sequence length="206" mass="23235">MEKEIKPEELIPLVHERAVLWDKTLNDYKNNNLKLLAWREICTILMPNFENMEEKERQHFVARPNPPQESVASRISQPGTEGSTQLSENSQPSTSKRQKTMPPQQHIMDLDVKMNVNQYPRWVFNADETRFQACPLTGRVLAAKGDKNVYAVQQANAKESVTVLFVFSAHGITCPPLIVFSYKRLANMVASSVPPKLGIGRSDTGG</sequence>
<proteinExistence type="predicted"/>
<organism evidence="3 4">
    <name type="scientific">Parnassius apollo</name>
    <name type="common">Apollo butterfly</name>
    <name type="synonym">Papilio apollo</name>
    <dbReference type="NCBI Taxonomy" id="110799"/>
    <lineage>
        <taxon>Eukaryota</taxon>
        <taxon>Metazoa</taxon>
        <taxon>Ecdysozoa</taxon>
        <taxon>Arthropoda</taxon>
        <taxon>Hexapoda</taxon>
        <taxon>Insecta</taxon>
        <taxon>Pterygota</taxon>
        <taxon>Neoptera</taxon>
        <taxon>Endopterygota</taxon>
        <taxon>Lepidoptera</taxon>
        <taxon>Glossata</taxon>
        <taxon>Ditrysia</taxon>
        <taxon>Papilionoidea</taxon>
        <taxon>Papilionidae</taxon>
        <taxon>Parnassiinae</taxon>
        <taxon>Parnassini</taxon>
        <taxon>Parnassius</taxon>
        <taxon>Parnassius</taxon>
    </lineage>
</organism>
<dbReference type="OrthoDB" id="4327074at2759"/>
<accession>A0A8S3WFA5</accession>
<dbReference type="InterPro" id="IPR006578">
    <property type="entry name" value="MADF-dom"/>
</dbReference>
<dbReference type="Proteomes" id="UP000691718">
    <property type="component" value="Unassembled WGS sequence"/>
</dbReference>
<dbReference type="Pfam" id="PF10545">
    <property type="entry name" value="MADF_DNA_bdg"/>
    <property type="match status" value="1"/>
</dbReference>
<keyword evidence="4" id="KW-1185">Reference proteome</keyword>